<feature type="non-terminal residue" evidence="1">
    <location>
        <position position="158"/>
    </location>
</feature>
<organism evidence="1 2">
    <name type="scientific">Spiromyces aspiralis</name>
    <dbReference type="NCBI Taxonomy" id="68401"/>
    <lineage>
        <taxon>Eukaryota</taxon>
        <taxon>Fungi</taxon>
        <taxon>Fungi incertae sedis</taxon>
        <taxon>Zoopagomycota</taxon>
        <taxon>Kickxellomycotina</taxon>
        <taxon>Kickxellomycetes</taxon>
        <taxon>Kickxellales</taxon>
        <taxon>Kickxellaceae</taxon>
        <taxon>Spiromyces</taxon>
    </lineage>
</organism>
<evidence type="ECO:0000313" key="1">
    <source>
        <dbReference type="EMBL" id="KAJ1677307.1"/>
    </source>
</evidence>
<proteinExistence type="predicted"/>
<dbReference type="Proteomes" id="UP001145114">
    <property type="component" value="Unassembled WGS sequence"/>
</dbReference>
<accession>A0ACC1HPX8</accession>
<dbReference type="EMBL" id="JAMZIH010002645">
    <property type="protein sequence ID" value="KAJ1677307.1"/>
    <property type="molecule type" value="Genomic_DNA"/>
</dbReference>
<protein>
    <submittedName>
        <fullName evidence="1">Kinase subunit of RNA polymerase II carboxy-terminal domain kinase I</fullName>
        <ecNumber evidence="1">2.7.11.2</ecNumber>
    </submittedName>
</protein>
<sequence length="158" mass="18012">MPLESNHNQSQEPEARPGQIYPRYAQAKLVKYPEHQEGRQLRAQAANILVSPKTAIVPEKPQAVTAVAAHKQYSSPATPCSPYEAFRLFERLNQVGEGTYGKVYKARNRETGDLVALKRIRMETEREGFPITAMREIRLLQSMNHPNIVRIHRVVHSE</sequence>
<keyword evidence="1" id="KW-0418">Kinase</keyword>
<reference evidence="1" key="1">
    <citation type="submission" date="2022-06" db="EMBL/GenBank/DDBJ databases">
        <title>Phylogenomic reconstructions and comparative analyses of Kickxellomycotina fungi.</title>
        <authorList>
            <person name="Reynolds N.K."/>
            <person name="Stajich J.E."/>
            <person name="Barry K."/>
            <person name="Grigoriev I.V."/>
            <person name="Crous P."/>
            <person name="Smith M.E."/>
        </authorList>
    </citation>
    <scope>NUCLEOTIDE SEQUENCE</scope>
    <source>
        <strain evidence="1">RSA 2271</strain>
    </source>
</reference>
<keyword evidence="1" id="KW-0808">Transferase</keyword>
<comment type="caution">
    <text evidence="1">The sequence shown here is derived from an EMBL/GenBank/DDBJ whole genome shotgun (WGS) entry which is preliminary data.</text>
</comment>
<name>A0ACC1HPX8_9FUNG</name>
<evidence type="ECO:0000313" key="2">
    <source>
        <dbReference type="Proteomes" id="UP001145114"/>
    </source>
</evidence>
<dbReference type="EC" id="2.7.11.2" evidence="1"/>
<gene>
    <name evidence="1" type="primary">CTK1_2</name>
    <name evidence="1" type="ORF">EV182_006442</name>
</gene>
<keyword evidence="2" id="KW-1185">Reference proteome</keyword>